<name>A0A0F9QEC7_9ZZZZ</name>
<protein>
    <submittedName>
        <fullName evidence="1">Uncharacterized protein</fullName>
    </submittedName>
</protein>
<dbReference type="AlphaFoldDB" id="A0A0F9QEC7"/>
<sequence length="63" mass="7445">MDPIEEQVERVLLEIDQRIMYTRHHDAYDQVWFICTECVDGEHEEVVPAGEKPKLECPWDSDA</sequence>
<proteinExistence type="predicted"/>
<accession>A0A0F9QEC7</accession>
<comment type="caution">
    <text evidence="1">The sequence shown here is derived from an EMBL/GenBank/DDBJ whole genome shotgun (WGS) entry which is preliminary data.</text>
</comment>
<gene>
    <name evidence="1" type="ORF">LCGC14_1105910</name>
</gene>
<dbReference type="EMBL" id="LAZR01005016">
    <property type="protein sequence ID" value="KKN03603.1"/>
    <property type="molecule type" value="Genomic_DNA"/>
</dbReference>
<reference evidence="1" key="1">
    <citation type="journal article" date="2015" name="Nature">
        <title>Complex archaea that bridge the gap between prokaryotes and eukaryotes.</title>
        <authorList>
            <person name="Spang A."/>
            <person name="Saw J.H."/>
            <person name="Jorgensen S.L."/>
            <person name="Zaremba-Niedzwiedzka K."/>
            <person name="Martijn J."/>
            <person name="Lind A.E."/>
            <person name="van Eijk R."/>
            <person name="Schleper C."/>
            <person name="Guy L."/>
            <person name="Ettema T.J."/>
        </authorList>
    </citation>
    <scope>NUCLEOTIDE SEQUENCE</scope>
</reference>
<evidence type="ECO:0000313" key="1">
    <source>
        <dbReference type="EMBL" id="KKN03603.1"/>
    </source>
</evidence>
<organism evidence="1">
    <name type="scientific">marine sediment metagenome</name>
    <dbReference type="NCBI Taxonomy" id="412755"/>
    <lineage>
        <taxon>unclassified sequences</taxon>
        <taxon>metagenomes</taxon>
        <taxon>ecological metagenomes</taxon>
    </lineage>
</organism>